<evidence type="ECO:0000313" key="2">
    <source>
        <dbReference type="Proteomes" id="UP000249218"/>
    </source>
</evidence>
<accession>A0A2W1B6H8</accession>
<gene>
    <name evidence="1" type="primary">HaOG216302</name>
    <name evidence="1" type="ORF">B5X24_HaOG216302</name>
</gene>
<evidence type="ECO:0000313" key="1">
    <source>
        <dbReference type="EMBL" id="PZC70435.1"/>
    </source>
</evidence>
<dbReference type="AlphaFoldDB" id="A0A2W1B6H8"/>
<dbReference type="EMBL" id="KZ150629">
    <property type="protein sequence ID" value="PZC70435.1"/>
    <property type="molecule type" value="Genomic_DNA"/>
</dbReference>
<proteinExistence type="predicted"/>
<sequence>MAINEVKGDEHNIFLEEEIEFKRTLYSIQIESARKDLEIKIEVLNQIKDLAGSQKKRHGMMLHVPMQPAL</sequence>
<keyword evidence="2" id="KW-1185">Reference proteome</keyword>
<reference evidence="1 2" key="1">
    <citation type="journal article" date="2017" name="BMC Biol.">
        <title>Genomic innovations, transcriptional plasticity and gene loss underlying the evolution and divergence of two highly polyphagous and invasive Helicoverpa pest species.</title>
        <authorList>
            <person name="Pearce S.L."/>
            <person name="Clarke D.F."/>
            <person name="East P.D."/>
            <person name="Elfekih S."/>
            <person name="Gordon K.H."/>
            <person name="Jermiin L.S."/>
            <person name="McGaughran A."/>
            <person name="Oakeshott J.G."/>
            <person name="Papanikolaou A."/>
            <person name="Perera O.P."/>
            <person name="Rane R.V."/>
            <person name="Richards S."/>
            <person name="Tay W.T."/>
            <person name="Walsh T.K."/>
            <person name="Anderson A."/>
            <person name="Anderson C.J."/>
            <person name="Asgari S."/>
            <person name="Board P.G."/>
            <person name="Bretschneider A."/>
            <person name="Campbell P.M."/>
            <person name="Chertemps T."/>
            <person name="Christeller J.T."/>
            <person name="Coppin C.W."/>
            <person name="Downes S.J."/>
            <person name="Duan G."/>
            <person name="Farnsworth C.A."/>
            <person name="Good R.T."/>
            <person name="Han L.B."/>
            <person name="Han Y.C."/>
            <person name="Hatje K."/>
            <person name="Horne I."/>
            <person name="Huang Y.P."/>
            <person name="Hughes D.S."/>
            <person name="Jacquin-Joly E."/>
            <person name="James W."/>
            <person name="Jhangiani S."/>
            <person name="Kollmar M."/>
            <person name="Kuwar S.S."/>
            <person name="Li S."/>
            <person name="Liu N.Y."/>
            <person name="Maibeche M.T."/>
            <person name="Miller J.R."/>
            <person name="Montagne N."/>
            <person name="Perry T."/>
            <person name="Qu J."/>
            <person name="Song S.V."/>
            <person name="Sutton G.G."/>
            <person name="Vogel H."/>
            <person name="Walenz B.P."/>
            <person name="Xu W."/>
            <person name="Zhang H.J."/>
            <person name="Zou Z."/>
            <person name="Batterham P."/>
            <person name="Edwards O.R."/>
            <person name="Feyereisen R."/>
            <person name="Gibbs R.A."/>
            <person name="Heckel D.G."/>
            <person name="McGrath A."/>
            <person name="Robin C."/>
            <person name="Scherer S.E."/>
            <person name="Worley K.C."/>
            <person name="Wu Y.D."/>
        </authorList>
    </citation>
    <scope>NUCLEOTIDE SEQUENCE [LARGE SCALE GENOMIC DNA]</scope>
    <source>
        <strain evidence="1">Harm_GR_Male_#8</strain>
        <tissue evidence="1">Whole organism</tissue>
    </source>
</reference>
<organism evidence="1 2">
    <name type="scientific">Helicoverpa armigera</name>
    <name type="common">Cotton bollworm</name>
    <name type="synonym">Heliothis armigera</name>
    <dbReference type="NCBI Taxonomy" id="29058"/>
    <lineage>
        <taxon>Eukaryota</taxon>
        <taxon>Metazoa</taxon>
        <taxon>Ecdysozoa</taxon>
        <taxon>Arthropoda</taxon>
        <taxon>Hexapoda</taxon>
        <taxon>Insecta</taxon>
        <taxon>Pterygota</taxon>
        <taxon>Neoptera</taxon>
        <taxon>Endopterygota</taxon>
        <taxon>Lepidoptera</taxon>
        <taxon>Glossata</taxon>
        <taxon>Ditrysia</taxon>
        <taxon>Noctuoidea</taxon>
        <taxon>Noctuidae</taxon>
        <taxon>Heliothinae</taxon>
        <taxon>Helicoverpa</taxon>
    </lineage>
</organism>
<dbReference type="Proteomes" id="UP000249218">
    <property type="component" value="Unassembled WGS sequence"/>
</dbReference>
<protein>
    <submittedName>
        <fullName evidence="1">Uncharacterized protein</fullName>
    </submittedName>
</protein>
<name>A0A2W1B6H8_HELAM</name>